<dbReference type="AlphaFoldDB" id="A0A6I4USY2"/>
<evidence type="ECO:0000256" key="1">
    <source>
        <dbReference type="SAM" id="Coils"/>
    </source>
</evidence>
<comment type="caution">
    <text evidence="3">The sequence shown here is derived from an EMBL/GenBank/DDBJ whole genome shotgun (WGS) entry which is preliminary data.</text>
</comment>
<evidence type="ECO:0000313" key="4">
    <source>
        <dbReference type="Proteomes" id="UP000469159"/>
    </source>
</evidence>
<keyword evidence="4" id="KW-1185">Reference proteome</keyword>
<feature type="region of interest" description="Disordered" evidence="2">
    <location>
        <begin position="91"/>
        <end position="117"/>
    </location>
</feature>
<dbReference type="Proteomes" id="UP000469159">
    <property type="component" value="Unassembled WGS sequence"/>
</dbReference>
<accession>A0A6I4USY2</accession>
<reference evidence="3 4" key="1">
    <citation type="submission" date="2019-12" db="EMBL/GenBank/DDBJ databases">
        <title>Genomic-based taxomic classification of the family Erythrobacteraceae.</title>
        <authorList>
            <person name="Xu L."/>
        </authorList>
    </citation>
    <scope>NUCLEOTIDE SEQUENCE [LARGE SCALE GENOMIC DNA]</scope>
    <source>
        <strain evidence="3 4">MCCC 1K02066</strain>
    </source>
</reference>
<feature type="compositionally biased region" description="Basic and acidic residues" evidence="2">
    <location>
        <begin position="94"/>
        <end position="104"/>
    </location>
</feature>
<feature type="coiled-coil region" evidence="1">
    <location>
        <begin position="63"/>
        <end position="90"/>
    </location>
</feature>
<dbReference type="EMBL" id="WTYK01000002">
    <property type="protein sequence ID" value="MXP40874.1"/>
    <property type="molecule type" value="Genomic_DNA"/>
</dbReference>
<proteinExistence type="predicted"/>
<protein>
    <submittedName>
        <fullName evidence="3">Uncharacterized protein</fullName>
    </submittedName>
</protein>
<evidence type="ECO:0000313" key="3">
    <source>
        <dbReference type="EMBL" id="MXP40874.1"/>
    </source>
</evidence>
<gene>
    <name evidence="3" type="ORF">GRI75_04345</name>
</gene>
<sequence length="117" mass="13150">MSQGFLFLPDTGGRVKWMDGEPGFWKSIIGFGAKSVELTARRCTQCGFVEFFADTQAKPVKTLKSIDEENERLRSLVTRLQERVATLETIATDPAERTAREIESLRALPPEEDGTDR</sequence>
<keyword evidence="1" id="KW-0175">Coiled coil</keyword>
<organism evidence="3 4">
    <name type="scientific">Croceibacterium soli</name>
    <dbReference type="NCBI Taxonomy" id="1739690"/>
    <lineage>
        <taxon>Bacteria</taxon>
        <taxon>Pseudomonadati</taxon>
        <taxon>Pseudomonadota</taxon>
        <taxon>Alphaproteobacteria</taxon>
        <taxon>Sphingomonadales</taxon>
        <taxon>Erythrobacteraceae</taxon>
        <taxon>Croceibacterium</taxon>
    </lineage>
</organism>
<dbReference type="RefSeq" id="WP_202389590.1">
    <property type="nucleotide sequence ID" value="NZ_WTYK01000002.1"/>
</dbReference>
<name>A0A6I4USY2_9SPHN</name>
<evidence type="ECO:0000256" key="2">
    <source>
        <dbReference type="SAM" id="MobiDB-lite"/>
    </source>
</evidence>